<dbReference type="Proteomes" id="UP000325579">
    <property type="component" value="Unassembled WGS sequence"/>
</dbReference>
<accession>A0A5N7CUU8</accession>
<proteinExistence type="predicted"/>
<reference evidence="1 2" key="1">
    <citation type="submission" date="2019-04" db="EMBL/GenBank/DDBJ databases">
        <authorList>
            <consortium name="DOE Joint Genome Institute"/>
            <person name="Mondo S."/>
            <person name="Kjaerbolling I."/>
            <person name="Vesth T."/>
            <person name="Frisvad J.C."/>
            <person name="Nybo J.L."/>
            <person name="Theobald S."/>
            <person name="Kildgaard S."/>
            <person name="Isbrandt T."/>
            <person name="Kuo A."/>
            <person name="Sato A."/>
            <person name="Lyhne E.K."/>
            <person name="Kogle M.E."/>
            <person name="Wiebenga A."/>
            <person name="Kun R.S."/>
            <person name="Lubbers R.J."/>
            <person name="Makela M.R."/>
            <person name="Barry K."/>
            <person name="Chovatia M."/>
            <person name="Clum A."/>
            <person name="Daum C."/>
            <person name="Haridas S."/>
            <person name="He G."/>
            <person name="LaButti K."/>
            <person name="Lipzen A."/>
            <person name="Riley R."/>
            <person name="Salamov A."/>
            <person name="Simmons B.A."/>
            <person name="Magnuson J.K."/>
            <person name="Henrissat B."/>
            <person name="Mortensen U.H."/>
            <person name="Larsen T.O."/>
            <person name="Devries R.P."/>
            <person name="Grigoriev I.V."/>
            <person name="Machida M."/>
            <person name="Baker S.E."/>
            <person name="Andersen M.R."/>
            <person name="Cantor M.N."/>
            <person name="Hua S.X."/>
        </authorList>
    </citation>
    <scope>NUCLEOTIDE SEQUENCE [LARGE SCALE GENOMIC DNA]</scope>
    <source>
        <strain evidence="1 2">CBS 119388</strain>
    </source>
</reference>
<name>A0A5N7CUU8_9EURO</name>
<protein>
    <submittedName>
        <fullName evidence="1">Uncharacterized protein</fullName>
    </submittedName>
</protein>
<gene>
    <name evidence="1" type="ORF">BDV37DRAFT_43697</name>
</gene>
<organism evidence="1 2">
    <name type="scientific">Aspergillus pseudonomiae</name>
    <dbReference type="NCBI Taxonomy" id="1506151"/>
    <lineage>
        <taxon>Eukaryota</taxon>
        <taxon>Fungi</taxon>
        <taxon>Dikarya</taxon>
        <taxon>Ascomycota</taxon>
        <taxon>Pezizomycotina</taxon>
        <taxon>Eurotiomycetes</taxon>
        <taxon>Eurotiomycetidae</taxon>
        <taxon>Eurotiales</taxon>
        <taxon>Aspergillaceae</taxon>
        <taxon>Aspergillus</taxon>
        <taxon>Aspergillus subgen. Circumdati</taxon>
    </lineage>
</organism>
<dbReference type="RefSeq" id="XP_031935233.1">
    <property type="nucleotide sequence ID" value="XM_032090651.1"/>
</dbReference>
<keyword evidence="2" id="KW-1185">Reference proteome</keyword>
<sequence>MLELCHLDVDLTSAQPICTAGIGRRTFSMNFRRNCHVLSGLVAVSIFNLRIGICRAGYVRVFLLDILNLAWRRQTRGHRSTSDIKVANKLSQPAIRNLGPTLGITREPINYVVLADHAISFAIEPQPNISSRFSWLAAWQRNKGPSQTTDNNY</sequence>
<dbReference type="AlphaFoldDB" id="A0A5N7CUU8"/>
<evidence type="ECO:0000313" key="2">
    <source>
        <dbReference type="Proteomes" id="UP000325579"/>
    </source>
</evidence>
<dbReference type="GeneID" id="43675342"/>
<dbReference type="EMBL" id="ML736873">
    <property type="protein sequence ID" value="KAE8397914.1"/>
    <property type="molecule type" value="Genomic_DNA"/>
</dbReference>
<evidence type="ECO:0000313" key="1">
    <source>
        <dbReference type="EMBL" id="KAE8397914.1"/>
    </source>
</evidence>